<organism evidence="3 4">
    <name type="scientific">Rhodanobacter denitrificans</name>
    <dbReference type="NCBI Taxonomy" id="666685"/>
    <lineage>
        <taxon>Bacteria</taxon>
        <taxon>Pseudomonadati</taxon>
        <taxon>Pseudomonadota</taxon>
        <taxon>Gammaproteobacteria</taxon>
        <taxon>Lysobacterales</taxon>
        <taxon>Rhodanobacteraceae</taxon>
        <taxon>Rhodanobacter</taxon>
    </lineage>
</organism>
<dbReference type="CDD" id="cd13399">
    <property type="entry name" value="Slt35-like"/>
    <property type="match status" value="1"/>
</dbReference>
<feature type="active site" evidence="1">
    <location>
        <position position="106"/>
    </location>
</feature>
<dbReference type="GO" id="GO:0008933">
    <property type="term" value="F:peptidoglycan lytic transglycosylase activity"/>
    <property type="evidence" value="ECO:0007669"/>
    <property type="project" value="TreeGrafter"/>
</dbReference>
<name>A0A2W5KNF1_9GAMM</name>
<dbReference type="AlphaFoldDB" id="A0A2W5KNF1"/>
<dbReference type="PANTHER" id="PTHR30163">
    <property type="entry name" value="MEMBRANE-BOUND LYTIC MUREIN TRANSGLYCOSYLASE B"/>
    <property type="match status" value="1"/>
</dbReference>
<protein>
    <submittedName>
        <fullName evidence="3">Lytic murein transglycosylase B</fullName>
    </submittedName>
</protein>
<dbReference type="FunFam" id="1.10.8.350:FF:000001">
    <property type="entry name" value="Lytic murein transglycosylase B"/>
    <property type="match status" value="1"/>
</dbReference>
<proteinExistence type="predicted"/>
<dbReference type="Pfam" id="PF13406">
    <property type="entry name" value="SLT_2"/>
    <property type="match status" value="1"/>
</dbReference>
<evidence type="ECO:0000256" key="1">
    <source>
        <dbReference type="PIRSR" id="PIRSR611757-1"/>
    </source>
</evidence>
<dbReference type="NCBIfam" id="TIGR02282">
    <property type="entry name" value="MltB"/>
    <property type="match status" value="1"/>
</dbReference>
<dbReference type="InterPro" id="IPR043426">
    <property type="entry name" value="MltB-like"/>
</dbReference>
<dbReference type="InterPro" id="IPR031304">
    <property type="entry name" value="SLT_2"/>
</dbReference>
<evidence type="ECO:0000259" key="2">
    <source>
        <dbReference type="Pfam" id="PF13406"/>
    </source>
</evidence>
<sequence length="312" mass="34953">MPATALPEITDPQVLSFAAELARDDGLSETQVLATLEEAKVQQSILDAIARPAEAKPWKDYRPIFISDRRIDDGVIFYRQHRELIDRISGEFGVPAAIIVAIIGVETNYGRNTGRYRVLDALYTLTFHYPPRAAYFRGELRQLMLLGDDRLAFPIDQLKGSYAGAMGLGQFMPTSIAKWARDYDGDGRIDLWNSYPDIIASIANYLVEHGWERDAPVTVRAVRDASARTVERTSLEPLLTVQQLEAWGYAPTAPVDAERAATLLTLDGVEQEDWMIFRNFYVISRYNRSPLYSMAVWQLSEAIARGASGEGS</sequence>
<feature type="domain" description="Transglycosylase SLT" evidence="2">
    <location>
        <begin position="13"/>
        <end position="301"/>
    </location>
</feature>
<dbReference type="GO" id="GO:0009253">
    <property type="term" value="P:peptidoglycan catabolic process"/>
    <property type="evidence" value="ECO:0007669"/>
    <property type="project" value="TreeGrafter"/>
</dbReference>
<dbReference type="Proteomes" id="UP000249046">
    <property type="component" value="Unassembled WGS sequence"/>
</dbReference>
<dbReference type="InterPro" id="IPR011757">
    <property type="entry name" value="Lytic_transglycosylase_MltB"/>
</dbReference>
<dbReference type="Gene3D" id="1.10.530.10">
    <property type="match status" value="1"/>
</dbReference>
<dbReference type="Gene3D" id="1.10.8.350">
    <property type="entry name" value="Bacterial muramidase"/>
    <property type="match status" value="1"/>
</dbReference>
<evidence type="ECO:0000313" key="3">
    <source>
        <dbReference type="EMBL" id="PZQ18586.1"/>
    </source>
</evidence>
<reference evidence="3 4" key="1">
    <citation type="submission" date="2017-08" db="EMBL/GenBank/DDBJ databases">
        <title>Infants hospitalized years apart are colonized by the same room-sourced microbial strains.</title>
        <authorList>
            <person name="Brooks B."/>
            <person name="Olm M.R."/>
            <person name="Firek B.A."/>
            <person name="Baker R."/>
            <person name="Thomas B.C."/>
            <person name="Morowitz M.J."/>
            <person name="Banfield J.F."/>
        </authorList>
    </citation>
    <scope>NUCLEOTIDE SEQUENCE [LARGE SCALE GENOMIC DNA]</scope>
    <source>
        <strain evidence="3">S2_005_003_R2_42</strain>
    </source>
</reference>
<dbReference type="SUPFAM" id="SSF53955">
    <property type="entry name" value="Lysozyme-like"/>
    <property type="match status" value="1"/>
</dbReference>
<dbReference type="InterPro" id="IPR023346">
    <property type="entry name" value="Lysozyme-like_dom_sf"/>
</dbReference>
<dbReference type="EMBL" id="QFPO01000003">
    <property type="protein sequence ID" value="PZQ18586.1"/>
    <property type="molecule type" value="Genomic_DNA"/>
</dbReference>
<accession>A0A2W5KNF1</accession>
<evidence type="ECO:0000313" key="4">
    <source>
        <dbReference type="Proteomes" id="UP000249046"/>
    </source>
</evidence>
<gene>
    <name evidence="3" type="primary">mltB</name>
    <name evidence="3" type="ORF">DI564_04650</name>
</gene>
<dbReference type="PANTHER" id="PTHR30163:SF9">
    <property type="entry name" value="MEMBRANE-BOUND LYTIC MUREIN TRANSGLYCOSYLASE B"/>
    <property type="match status" value="1"/>
</dbReference>
<comment type="caution">
    <text evidence="3">The sequence shown here is derived from an EMBL/GenBank/DDBJ whole genome shotgun (WGS) entry which is preliminary data.</text>
</comment>